<keyword evidence="9" id="KW-1185">Reference proteome</keyword>
<dbReference type="AlphaFoldDB" id="A0A419SF08"/>
<comment type="caution">
    <text evidence="8">The sequence shown here is derived from an EMBL/GenBank/DDBJ whole genome shotgun (WGS) entry which is preliminary data.</text>
</comment>
<name>A0A419SF08_9BACL</name>
<feature type="transmembrane region" description="Helical" evidence="6">
    <location>
        <begin position="174"/>
        <end position="195"/>
    </location>
</feature>
<evidence type="ECO:0000256" key="1">
    <source>
        <dbReference type="ARBA" id="ARBA00004651"/>
    </source>
</evidence>
<sequence length="241" mass="26346">MDKKQRLSIWIVVALLGGSVILYLVQPGVRYFINDSAKMLASAGATGNIESFRNYLLSFGIWAPIISAFLMVFQAIAAPLPAFVITFANGMLFGAFWGGLLSWSSAMLGAALCFFIAKALGRPAVEKLVTRTALDWTDQFFEKYGKHSILIARLLPIVSFDLVSYGAGLTSMRFWGFFIATGIGQAPATILYSYLGQTASSSVKVLFFIFVAVICLAIILAAWKKRSSFTKMDQSKTDKAQ</sequence>
<keyword evidence="5 6" id="KW-0472">Membrane</keyword>
<dbReference type="Proteomes" id="UP000284219">
    <property type="component" value="Unassembled WGS sequence"/>
</dbReference>
<evidence type="ECO:0000256" key="4">
    <source>
        <dbReference type="ARBA" id="ARBA00022989"/>
    </source>
</evidence>
<reference evidence="8 9" key="1">
    <citation type="submission" date="2016-08" db="EMBL/GenBank/DDBJ databases">
        <title>Novel Firmicute Genomes.</title>
        <authorList>
            <person name="Poppleton D.I."/>
            <person name="Gribaldo S."/>
        </authorList>
    </citation>
    <scope>NUCLEOTIDE SEQUENCE [LARGE SCALE GENOMIC DNA]</scope>
    <source>
        <strain evidence="8 9">RAOx-1</strain>
    </source>
</reference>
<keyword evidence="2 6" id="KW-1003">Cell membrane</keyword>
<dbReference type="InterPro" id="IPR032816">
    <property type="entry name" value="VTT_dom"/>
</dbReference>
<feature type="transmembrane region" description="Helical" evidence="6">
    <location>
        <begin position="7"/>
        <end position="25"/>
    </location>
</feature>
<evidence type="ECO:0000256" key="6">
    <source>
        <dbReference type="RuleBase" id="RU366058"/>
    </source>
</evidence>
<dbReference type="PANTHER" id="PTHR12677">
    <property type="entry name" value="GOLGI APPARATUS MEMBRANE PROTEIN TVP38-RELATED"/>
    <property type="match status" value="1"/>
</dbReference>
<evidence type="ECO:0000259" key="7">
    <source>
        <dbReference type="Pfam" id="PF09335"/>
    </source>
</evidence>
<evidence type="ECO:0000256" key="5">
    <source>
        <dbReference type="ARBA" id="ARBA00023136"/>
    </source>
</evidence>
<feature type="domain" description="VTT" evidence="7">
    <location>
        <begin position="80"/>
        <end position="197"/>
    </location>
</feature>
<comment type="caution">
    <text evidence="6">Lacks conserved residue(s) required for the propagation of feature annotation.</text>
</comment>
<evidence type="ECO:0000256" key="2">
    <source>
        <dbReference type="ARBA" id="ARBA00022475"/>
    </source>
</evidence>
<comment type="similarity">
    <text evidence="6">Belongs to the TVP38/TMEM64 family.</text>
</comment>
<dbReference type="OrthoDB" id="9812980at2"/>
<evidence type="ECO:0000256" key="3">
    <source>
        <dbReference type="ARBA" id="ARBA00022692"/>
    </source>
</evidence>
<feature type="transmembrane region" description="Helical" evidence="6">
    <location>
        <begin position="201"/>
        <end position="223"/>
    </location>
</feature>
<evidence type="ECO:0000313" key="9">
    <source>
        <dbReference type="Proteomes" id="UP000284219"/>
    </source>
</evidence>
<dbReference type="InterPro" id="IPR015414">
    <property type="entry name" value="TMEM64"/>
</dbReference>
<dbReference type="GO" id="GO:0005886">
    <property type="term" value="C:plasma membrane"/>
    <property type="evidence" value="ECO:0007669"/>
    <property type="project" value="UniProtKB-SubCell"/>
</dbReference>
<organism evidence="8 9">
    <name type="scientific">Ammoniphilus oxalaticus</name>
    <dbReference type="NCBI Taxonomy" id="66863"/>
    <lineage>
        <taxon>Bacteria</taxon>
        <taxon>Bacillati</taxon>
        <taxon>Bacillota</taxon>
        <taxon>Bacilli</taxon>
        <taxon>Bacillales</taxon>
        <taxon>Paenibacillaceae</taxon>
        <taxon>Aneurinibacillus group</taxon>
        <taxon>Ammoniphilus</taxon>
    </lineage>
</organism>
<gene>
    <name evidence="8" type="ORF">BEP19_14660</name>
</gene>
<dbReference type="Pfam" id="PF09335">
    <property type="entry name" value="VTT_dom"/>
    <property type="match status" value="1"/>
</dbReference>
<dbReference type="EMBL" id="MCHY01000011">
    <property type="protein sequence ID" value="RKD21892.1"/>
    <property type="molecule type" value="Genomic_DNA"/>
</dbReference>
<proteinExistence type="inferred from homology"/>
<keyword evidence="4 6" id="KW-1133">Transmembrane helix</keyword>
<feature type="transmembrane region" description="Helical" evidence="6">
    <location>
        <begin position="103"/>
        <end position="121"/>
    </location>
</feature>
<protein>
    <recommendedName>
        <fullName evidence="6">TVP38/TMEM64 family membrane protein</fullName>
    </recommendedName>
</protein>
<comment type="subcellular location">
    <subcellularLocation>
        <location evidence="1 6">Cell membrane</location>
        <topology evidence="1 6">Multi-pass membrane protein</topology>
    </subcellularLocation>
</comment>
<accession>A0A419SF08</accession>
<dbReference type="PANTHER" id="PTHR12677:SF59">
    <property type="entry name" value="GOLGI APPARATUS MEMBRANE PROTEIN TVP38-RELATED"/>
    <property type="match status" value="1"/>
</dbReference>
<keyword evidence="3 6" id="KW-0812">Transmembrane</keyword>
<evidence type="ECO:0000313" key="8">
    <source>
        <dbReference type="EMBL" id="RKD21892.1"/>
    </source>
</evidence>